<dbReference type="NCBIfam" id="TIGR02241">
    <property type="entry name" value="conserved hypothetical phage tail region protein"/>
    <property type="match status" value="1"/>
</dbReference>
<evidence type="ECO:0000313" key="1">
    <source>
        <dbReference type="EMBL" id="MBV7257879.1"/>
    </source>
</evidence>
<dbReference type="InterPro" id="IPR011747">
    <property type="entry name" value="CHP02241"/>
</dbReference>
<organism evidence="1 2">
    <name type="scientific">Pacificimonas pallii</name>
    <dbReference type="NCBI Taxonomy" id="2827236"/>
    <lineage>
        <taxon>Bacteria</taxon>
        <taxon>Pseudomonadati</taxon>
        <taxon>Pseudomonadota</taxon>
        <taxon>Alphaproteobacteria</taxon>
        <taxon>Sphingomonadales</taxon>
        <taxon>Sphingosinicellaceae</taxon>
        <taxon>Pacificimonas</taxon>
    </lineage>
</organism>
<protein>
    <submittedName>
        <fullName evidence="1">Phage tail protein</fullName>
    </submittedName>
</protein>
<proteinExistence type="predicted"/>
<evidence type="ECO:0000313" key="2">
    <source>
        <dbReference type="Proteomes" id="UP000722336"/>
    </source>
</evidence>
<sequence>MAQFSVNVHRFDPYKNFKFRLLWDGRYIAGISKVSALRRTTHVVPHREGGDVSSSRVAPGRTRFEPITLERGVTHDMEFETWANKVHNFGGAAGNEQSSKDFRKDIRLELYNEAGQLAIAYHIFRCWPSEFIALDDLDSQGSAVAVQRLVLQNEGWERDYDIREPEEPSFDVPKDG</sequence>
<name>A0ABS6SHJ9_9SPHN</name>
<dbReference type="EMBL" id="JAGSPA010000005">
    <property type="protein sequence ID" value="MBV7257879.1"/>
    <property type="molecule type" value="Genomic_DNA"/>
</dbReference>
<keyword evidence="2" id="KW-1185">Reference proteome</keyword>
<dbReference type="RefSeq" id="WP_218446723.1">
    <property type="nucleotide sequence ID" value="NZ_JAGSPA010000005.1"/>
</dbReference>
<dbReference type="PANTHER" id="PTHR38009">
    <property type="entry name" value="CONSERVED HYPOTHETICAL PHAGE TAIL PROTEIN"/>
    <property type="match status" value="1"/>
</dbReference>
<dbReference type="Pfam" id="PF06841">
    <property type="entry name" value="Phage_T4_gp19"/>
    <property type="match status" value="1"/>
</dbReference>
<gene>
    <name evidence="1" type="ORF">KCG44_13925</name>
</gene>
<dbReference type="InterPro" id="IPR010667">
    <property type="entry name" value="Phage_T4_Gp19"/>
</dbReference>
<dbReference type="Proteomes" id="UP000722336">
    <property type="component" value="Unassembled WGS sequence"/>
</dbReference>
<dbReference type="PANTHER" id="PTHR38009:SF1">
    <property type="entry name" value="CONSERVED HYPOTHETICAL PHAGE TAIL PROTEIN"/>
    <property type="match status" value="1"/>
</dbReference>
<accession>A0ABS6SHJ9</accession>
<comment type="caution">
    <text evidence="1">The sequence shown here is derived from an EMBL/GenBank/DDBJ whole genome shotgun (WGS) entry which is preliminary data.</text>
</comment>
<reference evidence="1 2" key="1">
    <citation type="submission" date="2021-04" db="EMBL/GenBank/DDBJ databases">
        <authorList>
            <person name="Pira H."/>
            <person name="Risdian C."/>
            <person name="Wink J."/>
        </authorList>
    </citation>
    <scope>NUCLEOTIDE SEQUENCE [LARGE SCALE GENOMIC DNA]</scope>
    <source>
        <strain evidence="1 2">WHA3</strain>
    </source>
</reference>